<dbReference type="Pfam" id="PF22941">
    <property type="entry name" value="TADA2A-like_3rd"/>
    <property type="match status" value="1"/>
</dbReference>
<dbReference type="GO" id="GO:0005634">
    <property type="term" value="C:nucleus"/>
    <property type="evidence" value="ECO:0007669"/>
    <property type="project" value="UniProtKB-SubCell"/>
</dbReference>
<keyword evidence="5" id="KW-0804">Transcription</keyword>
<name>A0AAE0W0Z4_9BIVA</name>
<evidence type="ECO:0000256" key="5">
    <source>
        <dbReference type="PIRNR" id="PIRNR025024"/>
    </source>
</evidence>
<keyword evidence="2" id="KW-0863">Zinc-finger</keyword>
<evidence type="ECO:0000256" key="1">
    <source>
        <dbReference type="ARBA" id="ARBA00022723"/>
    </source>
</evidence>
<dbReference type="InterPro" id="IPR036388">
    <property type="entry name" value="WH-like_DNA-bd_sf"/>
</dbReference>
<sequence length="439" mass="51251">MEDVEDSHQCGFCHAQLMEPYIKCCQCPPPEDDKMFICLHCFAKGVEFNGHESSHAYSIVKNNFPLFEKGWTALEELNLIKAISDCGYGNWADVSHQLRTKSAQECERHYTYYYIENPKPPLPELPEVYLDIHPLPVVFKLSENPPRPAEGSSVYNEMAGYMAARGDFTSEYDNFMEIDLRQMKFASKDDDEFEQDLKLAVLDIYQNCLKERERRKRVVRQYGLINLKALNYFNRRYDRTIKHLLDGLRVFMRLLSPEEYEKFIESLHYEYELKNEIQNLQLFRENGLTLLRQIKLYTILRAQHEQQREQRHLLNDVLMHLKDEAACQSWLQRQAALDTMGKGLPVNLPTAPRRAAAPLEIIGLPGYDKLTSKEKELCATVRLVPEAYLEFKSLLLNECQKYGCLKLAQARQLIKIDVNKTRKIYDFLCTEGVLNKDPL</sequence>
<dbReference type="CDD" id="cd00167">
    <property type="entry name" value="SANT"/>
    <property type="match status" value="1"/>
</dbReference>
<keyword evidence="5" id="KW-0805">Transcription regulation</keyword>
<dbReference type="InterPro" id="IPR009057">
    <property type="entry name" value="Homeodomain-like_sf"/>
</dbReference>
<reference evidence="9" key="2">
    <citation type="journal article" date="2021" name="Genome Biol. Evol.">
        <title>Developing a high-quality reference genome for a parasitic bivalve with doubly uniparental inheritance (Bivalvia: Unionida).</title>
        <authorList>
            <person name="Smith C.H."/>
        </authorList>
    </citation>
    <scope>NUCLEOTIDE SEQUENCE</scope>
    <source>
        <strain evidence="9">CHS0354</strain>
        <tissue evidence="9">Mantle</tissue>
    </source>
</reference>
<evidence type="ECO:0000259" key="6">
    <source>
        <dbReference type="PROSITE" id="PS50090"/>
    </source>
</evidence>
<reference evidence="9" key="3">
    <citation type="submission" date="2023-05" db="EMBL/GenBank/DDBJ databases">
        <authorList>
            <person name="Smith C.H."/>
        </authorList>
    </citation>
    <scope>NUCLEOTIDE SEQUENCE</scope>
    <source>
        <strain evidence="9">CHS0354</strain>
        <tissue evidence="9">Mantle</tissue>
    </source>
</reference>
<dbReference type="Pfam" id="PF04433">
    <property type="entry name" value="SWIRM"/>
    <property type="match status" value="1"/>
</dbReference>
<dbReference type="Proteomes" id="UP001195483">
    <property type="component" value="Unassembled WGS sequence"/>
</dbReference>
<dbReference type="FunFam" id="1.10.10.10:FF:000087">
    <property type="entry name" value="Transcriptional adapter 2"/>
    <property type="match status" value="1"/>
</dbReference>
<evidence type="ECO:0000256" key="3">
    <source>
        <dbReference type="ARBA" id="ARBA00022833"/>
    </source>
</evidence>
<feature type="domain" description="SANT" evidence="8">
    <location>
        <begin position="66"/>
        <end position="118"/>
    </location>
</feature>
<evidence type="ECO:0000259" key="7">
    <source>
        <dbReference type="PROSITE" id="PS50934"/>
    </source>
</evidence>
<dbReference type="Pfam" id="PF00249">
    <property type="entry name" value="Myb_DNA-binding"/>
    <property type="match status" value="1"/>
</dbReference>
<evidence type="ECO:0000313" key="10">
    <source>
        <dbReference type="Proteomes" id="UP001195483"/>
    </source>
</evidence>
<protein>
    <recommendedName>
        <fullName evidence="5">Transcriptional adapter</fullName>
    </recommendedName>
</protein>
<evidence type="ECO:0000259" key="8">
    <source>
        <dbReference type="PROSITE" id="PS51293"/>
    </source>
</evidence>
<dbReference type="PANTHER" id="PTHR12374">
    <property type="entry name" value="TRANSCRIPTIONAL ADAPTOR 2 ADA2 -RELATED"/>
    <property type="match status" value="1"/>
</dbReference>
<keyword evidence="10" id="KW-1185">Reference proteome</keyword>
<dbReference type="Pfam" id="PF25299">
    <property type="entry name" value="ZZ_ADA2"/>
    <property type="match status" value="1"/>
</dbReference>
<dbReference type="SMART" id="SM00717">
    <property type="entry name" value="SANT"/>
    <property type="match status" value="1"/>
</dbReference>
<dbReference type="SUPFAM" id="SSF57850">
    <property type="entry name" value="RING/U-box"/>
    <property type="match status" value="1"/>
</dbReference>
<dbReference type="InterPro" id="IPR000433">
    <property type="entry name" value="Znf_ZZ"/>
</dbReference>
<dbReference type="EMBL" id="JAEAOA010000905">
    <property type="protein sequence ID" value="KAK3596310.1"/>
    <property type="molecule type" value="Genomic_DNA"/>
</dbReference>
<dbReference type="PROSITE" id="PS50934">
    <property type="entry name" value="SWIRM"/>
    <property type="match status" value="1"/>
</dbReference>
<dbReference type="PROSITE" id="PS51293">
    <property type="entry name" value="SANT"/>
    <property type="match status" value="1"/>
</dbReference>
<dbReference type="InterPro" id="IPR007526">
    <property type="entry name" value="SWIRM"/>
</dbReference>
<dbReference type="SUPFAM" id="SSF46689">
    <property type="entry name" value="Homeodomain-like"/>
    <property type="match status" value="2"/>
</dbReference>
<evidence type="ECO:0000313" key="9">
    <source>
        <dbReference type="EMBL" id="KAK3596310.1"/>
    </source>
</evidence>
<dbReference type="AlphaFoldDB" id="A0AAE0W0Z4"/>
<comment type="caution">
    <text evidence="9">The sequence shown here is derived from an EMBL/GenBank/DDBJ whole genome shotgun (WGS) entry which is preliminary data.</text>
</comment>
<evidence type="ECO:0000256" key="2">
    <source>
        <dbReference type="ARBA" id="ARBA00022771"/>
    </source>
</evidence>
<evidence type="ECO:0000256" key="4">
    <source>
        <dbReference type="ARBA" id="ARBA00023242"/>
    </source>
</evidence>
<dbReference type="Gene3D" id="1.10.10.60">
    <property type="entry name" value="Homeodomain-like"/>
    <property type="match status" value="1"/>
</dbReference>
<dbReference type="PANTHER" id="PTHR12374:SF20">
    <property type="entry name" value="TRANSCRIPTIONAL ADAPTER 2-ALPHA"/>
    <property type="match status" value="1"/>
</dbReference>
<reference evidence="9" key="1">
    <citation type="journal article" date="2021" name="Genome Biol. Evol.">
        <title>A High-Quality Reference Genome for a Parasitic Bivalve with Doubly Uniparental Inheritance (Bivalvia: Unionida).</title>
        <authorList>
            <person name="Smith C.H."/>
        </authorList>
    </citation>
    <scope>NUCLEOTIDE SEQUENCE</scope>
    <source>
        <strain evidence="9">CHS0354</strain>
    </source>
</reference>
<dbReference type="InterPro" id="IPR016827">
    <property type="entry name" value="Ada2/TADA2"/>
</dbReference>
<dbReference type="GO" id="GO:0008270">
    <property type="term" value="F:zinc ion binding"/>
    <property type="evidence" value="ECO:0007669"/>
    <property type="project" value="UniProtKB-KW"/>
</dbReference>
<keyword evidence="3" id="KW-0862">Zinc</keyword>
<dbReference type="InterPro" id="IPR001005">
    <property type="entry name" value="SANT/Myb"/>
</dbReference>
<dbReference type="FunFam" id="1.10.10.60:FF:000110">
    <property type="entry name" value="Transcriptional adapter"/>
    <property type="match status" value="1"/>
</dbReference>
<dbReference type="InterPro" id="IPR017884">
    <property type="entry name" value="SANT_dom"/>
</dbReference>
<comment type="subcellular location">
    <subcellularLocation>
        <location evidence="5">Nucleus</location>
    </subcellularLocation>
</comment>
<dbReference type="PIRSF" id="PIRSF025024">
    <property type="entry name" value="Transcriptional_adaptor_2"/>
    <property type="match status" value="1"/>
</dbReference>
<keyword evidence="1" id="KW-0479">Metal-binding</keyword>
<dbReference type="GO" id="GO:0006338">
    <property type="term" value="P:chromatin remodeling"/>
    <property type="evidence" value="ECO:0007669"/>
    <property type="project" value="TreeGrafter"/>
</dbReference>
<feature type="domain" description="Myb-like" evidence="6">
    <location>
        <begin position="71"/>
        <end position="114"/>
    </location>
</feature>
<dbReference type="InterPro" id="IPR055141">
    <property type="entry name" value="TADA2A_B-like_dom"/>
</dbReference>
<organism evidence="9 10">
    <name type="scientific">Potamilus streckersoni</name>
    <dbReference type="NCBI Taxonomy" id="2493646"/>
    <lineage>
        <taxon>Eukaryota</taxon>
        <taxon>Metazoa</taxon>
        <taxon>Spiralia</taxon>
        <taxon>Lophotrochozoa</taxon>
        <taxon>Mollusca</taxon>
        <taxon>Bivalvia</taxon>
        <taxon>Autobranchia</taxon>
        <taxon>Heteroconchia</taxon>
        <taxon>Palaeoheterodonta</taxon>
        <taxon>Unionida</taxon>
        <taxon>Unionoidea</taxon>
        <taxon>Unionidae</taxon>
        <taxon>Ambleminae</taxon>
        <taxon>Lampsilini</taxon>
        <taxon>Potamilus</taxon>
    </lineage>
</organism>
<dbReference type="GO" id="GO:0006357">
    <property type="term" value="P:regulation of transcription by RNA polymerase II"/>
    <property type="evidence" value="ECO:0007669"/>
    <property type="project" value="InterPro"/>
</dbReference>
<dbReference type="Gene3D" id="1.10.10.10">
    <property type="entry name" value="Winged helix-like DNA-binding domain superfamily/Winged helix DNA-binding domain"/>
    <property type="match status" value="1"/>
</dbReference>
<proteinExistence type="predicted"/>
<gene>
    <name evidence="9" type="ORF">CHS0354_014796</name>
</gene>
<dbReference type="PROSITE" id="PS50090">
    <property type="entry name" value="MYB_LIKE"/>
    <property type="match status" value="1"/>
</dbReference>
<dbReference type="GO" id="GO:0003713">
    <property type="term" value="F:transcription coactivator activity"/>
    <property type="evidence" value="ECO:0007669"/>
    <property type="project" value="InterPro"/>
</dbReference>
<accession>A0AAE0W0Z4</accession>
<dbReference type="GO" id="GO:0003682">
    <property type="term" value="F:chromatin binding"/>
    <property type="evidence" value="ECO:0007669"/>
    <property type="project" value="TreeGrafter"/>
</dbReference>
<keyword evidence="4 5" id="KW-0539">Nucleus</keyword>
<dbReference type="GO" id="GO:0140672">
    <property type="term" value="C:ATAC complex"/>
    <property type="evidence" value="ECO:0007669"/>
    <property type="project" value="UniProtKB-ARBA"/>
</dbReference>
<feature type="domain" description="SWIRM" evidence="7">
    <location>
        <begin position="350"/>
        <end position="439"/>
    </location>
</feature>